<sequence>MGMNQMDREWNQRSRMGVEFEMGLLVWSLNLIMFVGRENDIVLKGFLTGLCCCEIKRGAVGFELRLQEARGSEDLIEVLQRNGSNAAKKCSWSSRLQSRMDSWS</sequence>
<keyword evidence="2" id="KW-1185">Reference proteome</keyword>
<protein>
    <submittedName>
        <fullName evidence="1">Uncharacterized protein</fullName>
    </submittedName>
</protein>
<accession>A0A4Y7KFT5</accession>
<evidence type="ECO:0000313" key="2">
    <source>
        <dbReference type="Proteomes" id="UP000316621"/>
    </source>
</evidence>
<dbReference type="Proteomes" id="UP000316621">
    <property type="component" value="Chromosome 7"/>
</dbReference>
<organism evidence="1 2">
    <name type="scientific">Papaver somniferum</name>
    <name type="common">Opium poppy</name>
    <dbReference type="NCBI Taxonomy" id="3469"/>
    <lineage>
        <taxon>Eukaryota</taxon>
        <taxon>Viridiplantae</taxon>
        <taxon>Streptophyta</taxon>
        <taxon>Embryophyta</taxon>
        <taxon>Tracheophyta</taxon>
        <taxon>Spermatophyta</taxon>
        <taxon>Magnoliopsida</taxon>
        <taxon>Ranunculales</taxon>
        <taxon>Papaveraceae</taxon>
        <taxon>Papaveroideae</taxon>
        <taxon>Papaver</taxon>
    </lineage>
</organism>
<dbReference type="Gramene" id="RZC72233">
    <property type="protein sequence ID" value="RZC72233"/>
    <property type="gene ID" value="C5167_035395"/>
</dbReference>
<name>A0A4Y7KFT5_PAPSO</name>
<proteinExistence type="predicted"/>
<dbReference type="EMBL" id="CM010721">
    <property type="protein sequence ID" value="RZC72233.1"/>
    <property type="molecule type" value="Genomic_DNA"/>
</dbReference>
<dbReference type="AlphaFoldDB" id="A0A4Y7KFT5"/>
<gene>
    <name evidence="1" type="ORF">C5167_035395</name>
</gene>
<reference evidence="1 2" key="1">
    <citation type="journal article" date="2018" name="Science">
        <title>The opium poppy genome and morphinan production.</title>
        <authorList>
            <person name="Guo L."/>
            <person name="Winzer T."/>
            <person name="Yang X."/>
            <person name="Li Y."/>
            <person name="Ning Z."/>
            <person name="He Z."/>
            <person name="Teodor R."/>
            <person name="Lu Y."/>
            <person name="Bowser T.A."/>
            <person name="Graham I.A."/>
            <person name="Ye K."/>
        </authorList>
    </citation>
    <scope>NUCLEOTIDE SEQUENCE [LARGE SCALE GENOMIC DNA]</scope>
    <source>
        <strain evidence="2">cv. HN1</strain>
        <tissue evidence="1">Leaves</tissue>
    </source>
</reference>
<evidence type="ECO:0000313" key="1">
    <source>
        <dbReference type="EMBL" id="RZC72233.1"/>
    </source>
</evidence>